<keyword evidence="1" id="KW-0472">Membrane</keyword>
<dbReference type="HOGENOM" id="CLU_2394047_0_0_5"/>
<dbReference type="Proteomes" id="UP000002696">
    <property type="component" value="Chromosome"/>
</dbReference>
<dbReference type="OrthoDB" id="7205508at2"/>
<sequence>MTAPDLETEEGRAAYRKELRQVALPLRWGGLALIILAALFCVAASRELLGLPAGTIVVGYGMLAAGWAMVIATTFLRTRHHRQRMAELEGSTR</sequence>
<proteinExistence type="predicted"/>
<dbReference type="KEGG" id="bsb:Bresu_1941"/>
<evidence type="ECO:0000313" key="3">
    <source>
        <dbReference type="Proteomes" id="UP000002696"/>
    </source>
</evidence>
<dbReference type="STRING" id="633149.Bresu_1941"/>
<protein>
    <submittedName>
        <fullName evidence="2">Uncharacterized protein</fullName>
    </submittedName>
</protein>
<accession>D9QHZ4</accession>
<dbReference type="InParanoid" id="D9QHZ4"/>
<gene>
    <name evidence="2" type="ordered locus">Bresu_1941</name>
</gene>
<feature type="transmembrane region" description="Helical" evidence="1">
    <location>
        <begin position="26"/>
        <end position="45"/>
    </location>
</feature>
<dbReference type="BioCyc" id="BSUB633149:G1GM8-1937-MONOMER"/>
<reference evidence="3" key="1">
    <citation type="journal article" date="2011" name="J. Bacteriol.">
        <title>Genome sequences of eight morphologically diverse alphaproteobacteria.</title>
        <authorList>
            <consortium name="US DOE Joint Genome Institute"/>
            <person name="Brown P.J."/>
            <person name="Kysela D.T."/>
            <person name="Buechlein A."/>
            <person name="Hemmerich C."/>
            <person name="Brun Y.V."/>
        </authorList>
    </citation>
    <scope>NUCLEOTIDE SEQUENCE [LARGE SCALE GENOMIC DNA]</scope>
    <source>
        <strain evidence="3">ATCC 15264 / DSM 4735 / LMG 14903 / NBRC 16000 / CB 81</strain>
    </source>
</reference>
<dbReference type="EMBL" id="CP002102">
    <property type="protein sequence ID" value="ADL01252.1"/>
    <property type="molecule type" value="Genomic_DNA"/>
</dbReference>
<dbReference type="RefSeq" id="WP_013269353.1">
    <property type="nucleotide sequence ID" value="NC_014375.1"/>
</dbReference>
<keyword evidence="1" id="KW-0812">Transmembrane</keyword>
<feature type="transmembrane region" description="Helical" evidence="1">
    <location>
        <begin position="57"/>
        <end position="76"/>
    </location>
</feature>
<organism evidence="2 3">
    <name type="scientific">Brevundimonas subvibrioides (strain ATCC 15264 / DSM 4735 / LMG 14903 / NBRC 16000 / CB 81)</name>
    <name type="common">Caulobacter subvibrioides</name>
    <dbReference type="NCBI Taxonomy" id="633149"/>
    <lineage>
        <taxon>Bacteria</taxon>
        <taxon>Pseudomonadati</taxon>
        <taxon>Pseudomonadota</taxon>
        <taxon>Alphaproteobacteria</taxon>
        <taxon>Caulobacterales</taxon>
        <taxon>Caulobacteraceae</taxon>
        <taxon>Brevundimonas</taxon>
    </lineage>
</organism>
<evidence type="ECO:0000256" key="1">
    <source>
        <dbReference type="SAM" id="Phobius"/>
    </source>
</evidence>
<keyword evidence="3" id="KW-1185">Reference proteome</keyword>
<evidence type="ECO:0000313" key="2">
    <source>
        <dbReference type="EMBL" id="ADL01252.1"/>
    </source>
</evidence>
<keyword evidence="1" id="KW-1133">Transmembrane helix</keyword>
<dbReference type="AlphaFoldDB" id="D9QHZ4"/>
<name>D9QHZ4_BRESC</name>